<dbReference type="PANTHER" id="PTHR40083">
    <property type="entry name" value="UPF0122 PROTEIN CBO2450/CLC_2298"/>
    <property type="match status" value="1"/>
</dbReference>
<dbReference type="NCBIfam" id="NF045758">
    <property type="entry name" value="YlxM"/>
    <property type="match status" value="1"/>
</dbReference>
<evidence type="ECO:0000256" key="2">
    <source>
        <dbReference type="ARBA" id="ARBA00024764"/>
    </source>
</evidence>
<comment type="caution">
    <text evidence="4">The sequence shown here is derived from an EMBL/GenBank/DDBJ whole genome shotgun (WGS) entry which is preliminary data.</text>
</comment>
<dbReference type="InterPro" id="IPR054831">
    <property type="entry name" value="UPF0122_fam_protein"/>
</dbReference>
<dbReference type="InterPro" id="IPR013324">
    <property type="entry name" value="RNA_pol_sigma_r3/r4-like"/>
</dbReference>
<dbReference type="InterPro" id="IPR036388">
    <property type="entry name" value="WH-like_DNA-bd_sf"/>
</dbReference>
<reference evidence="4" key="1">
    <citation type="submission" date="2019-08" db="EMBL/GenBank/DDBJ databases">
        <authorList>
            <person name="Kucharzyk K."/>
            <person name="Murdoch R.W."/>
            <person name="Higgins S."/>
            <person name="Loffler F."/>
        </authorList>
    </citation>
    <scope>NUCLEOTIDE SEQUENCE</scope>
</reference>
<keyword evidence="3" id="KW-0175">Coiled coil</keyword>
<feature type="coiled-coil region" evidence="3">
    <location>
        <begin position="47"/>
        <end position="74"/>
    </location>
</feature>
<comment type="function">
    <text evidence="2">Might take part in the signal recognition particle (SRP) pathway. This is inferred from the conservation of its genetic proximity to ftsY/ffh. May be a regulatory protein.</text>
</comment>
<comment type="similarity">
    <text evidence="1">Belongs to the UPF0122 family.</text>
</comment>
<accession>A0A644ZG83</accession>
<dbReference type="Pfam" id="PF04297">
    <property type="entry name" value="UPF0122"/>
    <property type="match status" value="1"/>
</dbReference>
<dbReference type="EMBL" id="VSSQ01008788">
    <property type="protein sequence ID" value="MPM39846.1"/>
    <property type="molecule type" value="Genomic_DNA"/>
</dbReference>
<proteinExistence type="inferred from homology"/>
<protein>
    <submittedName>
        <fullName evidence="4">Uncharacterized protein</fullName>
    </submittedName>
</protein>
<dbReference type="HAMAP" id="MF_00245">
    <property type="entry name" value="UPF0122"/>
    <property type="match status" value="1"/>
</dbReference>
<dbReference type="SUPFAM" id="SSF88659">
    <property type="entry name" value="Sigma3 and sigma4 domains of RNA polymerase sigma factors"/>
    <property type="match status" value="1"/>
</dbReference>
<name>A0A644ZG83_9ZZZZ</name>
<organism evidence="4">
    <name type="scientific">bioreactor metagenome</name>
    <dbReference type="NCBI Taxonomy" id="1076179"/>
    <lineage>
        <taxon>unclassified sequences</taxon>
        <taxon>metagenomes</taxon>
        <taxon>ecological metagenomes</taxon>
    </lineage>
</organism>
<evidence type="ECO:0000313" key="4">
    <source>
        <dbReference type="EMBL" id="MPM39846.1"/>
    </source>
</evidence>
<evidence type="ECO:0000256" key="1">
    <source>
        <dbReference type="ARBA" id="ARBA00008720"/>
    </source>
</evidence>
<evidence type="ECO:0000256" key="3">
    <source>
        <dbReference type="SAM" id="Coils"/>
    </source>
</evidence>
<sequence>MDRLIELGQLLDWYGAFLTERQRSLVRQYTNEDCSLREIAEREGISRQAVRDAIHKAEAELKDMEEKLGLISTNQSMRALLKDLCKTQLTIQQKNLIDQLTELVSEEDDGV</sequence>
<dbReference type="AlphaFoldDB" id="A0A644ZG83"/>
<dbReference type="Gene3D" id="1.10.10.10">
    <property type="entry name" value="Winged helix-like DNA-binding domain superfamily/Winged helix DNA-binding domain"/>
    <property type="match status" value="1"/>
</dbReference>
<dbReference type="PANTHER" id="PTHR40083:SF1">
    <property type="entry name" value="UPF0122 PROTEIN YLXM"/>
    <property type="match status" value="1"/>
</dbReference>
<dbReference type="InterPro" id="IPR007394">
    <property type="entry name" value="UPF0122"/>
</dbReference>
<gene>
    <name evidence="4" type="ORF">SDC9_86482</name>
</gene>